<organism evidence="1 2">
    <name type="scientific">Chryseobacterium vietnamense</name>
    <dbReference type="NCBI Taxonomy" id="866785"/>
    <lineage>
        <taxon>Bacteria</taxon>
        <taxon>Pseudomonadati</taxon>
        <taxon>Bacteroidota</taxon>
        <taxon>Flavobacteriia</taxon>
        <taxon>Flavobacteriales</taxon>
        <taxon>Weeksellaceae</taxon>
        <taxon>Chryseobacterium group</taxon>
        <taxon>Chryseobacterium</taxon>
    </lineage>
</organism>
<evidence type="ECO:0000313" key="1">
    <source>
        <dbReference type="EMBL" id="MDR6458564.1"/>
    </source>
</evidence>
<protein>
    <submittedName>
        <fullName evidence="1">Uncharacterized protein</fullName>
    </submittedName>
</protein>
<sequence>MFKVKQTQELHLGEDVIWKHRLPISLDFEESSRLVLVQQIKSLANIELMCSVDISNEGQPFSCLLPEKNFKRKHLFSHEPKYKYNSIGSAYYFPYKAGFDSNKDFIENIGNVEILVNPGSDEPHYVLTGAMNGCAIIITKEEGQKMMGRPSFRAWHFQSPTSNKTQLRAFINRYRNCIYSYICFQDYASPNNGSGYDEKDVEGFNYLFFNNAVFEGSLDGTWELNCIPLKRIPMPLPESEWKKSWVQKSRHCRSRRLIDFTKGPIIIPPDNAEGKCPVIDWIVWDITYAVEKPFEKRESEPVVEGRLPSGLPPEGSIRKGIKLRK</sequence>
<dbReference type="EMBL" id="JAVDQX010000001">
    <property type="protein sequence ID" value="MDR6458564.1"/>
    <property type="molecule type" value="Genomic_DNA"/>
</dbReference>
<keyword evidence="2" id="KW-1185">Reference proteome</keyword>
<accession>A0ACC6J6U3</accession>
<name>A0ACC6J6U3_9FLAO</name>
<reference evidence="1" key="1">
    <citation type="submission" date="2023-07" db="EMBL/GenBank/DDBJ databases">
        <title>Sorghum-associated microbial communities from plants grown in Nebraska, USA.</title>
        <authorList>
            <person name="Schachtman D."/>
        </authorList>
    </citation>
    <scope>NUCLEOTIDE SEQUENCE</scope>
    <source>
        <strain evidence="1">DS2329</strain>
    </source>
</reference>
<proteinExistence type="predicted"/>
<gene>
    <name evidence="1" type="ORF">J2786_001657</name>
</gene>
<evidence type="ECO:0000313" key="2">
    <source>
        <dbReference type="Proteomes" id="UP001184833"/>
    </source>
</evidence>
<comment type="caution">
    <text evidence="1">The sequence shown here is derived from an EMBL/GenBank/DDBJ whole genome shotgun (WGS) entry which is preliminary data.</text>
</comment>
<dbReference type="Proteomes" id="UP001184833">
    <property type="component" value="Unassembled WGS sequence"/>
</dbReference>